<evidence type="ECO:0000256" key="14">
    <source>
        <dbReference type="ARBA" id="ARBA00044632"/>
    </source>
</evidence>
<keyword evidence="10 15" id="KW-0234">DNA repair</keyword>
<feature type="active site" description="Proton donor; for beta-elimination activity" evidence="15">
    <location>
        <position position="60"/>
    </location>
</feature>
<dbReference type="STRING" id="1121925.SAMN02746011_02023"/>
<dbReference type="CDD" id="cd08966">
    <property type="entry name" value="EcFpg-like_N"/>
    <property type="match status" value="1"/>
</dbReference>
<dbReference type="PANTHER" id="PTHR22993:SF9">
    <property type="entry name" value="FORMAMIDOPYRIMIDINE-DNA GLYCOSYLASE"/>
    <property type="match status" value="1"/>
</dbReference>
<dbReference type="NCBIfam" id="TIGR00577">
    <property type="entry name" value="fpg"/>
    <property type="match status" value="1"/>
</dbReference>
<dbReference type="PANTHER" id="PTHR22993">
    <property type="entry name" value="FORMAMIDOPYRIMIDINE-DNA GLYCOSYLASE"/>
    <property type="match status" value="1"/>
</dbReference>
<dbReference type="Pfam" id="PF06831">
    <property type="entry name" value="H2TH"/>
    <property type="match status" value="1"/>
</dbReference>
<comment type="catalytic activity">
    <reaction evidence="14 15">
        <text>2'-deoxyribonucleotide-(2'-deoxyribose 5'-phosphate)-2'-deoxyribonucleotide-DNA = a 3'-end 2'-deoxyribonucleotide-(2,3-dehydro-2,3-deoxyribose 5'-phosphate)-DNA + a 5'-end 5'-phospho-2'-deoxyribonucleoside-DNA + H(+)</text>
        <dbReference type="Rhea" id="RHEA:66592"/>
        <dbReference type="Rhea" id="RHEA-COMP:13180"/>
        <dbReference type="Rhea" id="RHEA-COMP:16897"/>
        <dbReference type="Rhea" id="RHEA-COMP:17067"/>
        <dbReference type="ChEBI" id="CHEBI:15378"/>
        <dbReference type="ChEBI" id="CHEBI:136412"/>
        <dbReference type="ChEBI" id="CHEBI:157695"/>
        <dbReference type="ChEBI" id="CHEBI:167181"/>
        <dbReference type="EC" id="4.2.99.18"/>
    </reaction>
</comment>
<dbReference type="SUPFAM" id="SSF81624">
    <property type="entry name" value="N-terminal domain of MutM-like DNA repair proteins"/>
    <property type="match status" value="1"/>
</dbReference>
<evidence type="ECO:0000256" key="6">
    <source>
        <dbReference type="ARBA" id="ARBA00022771"/>
    </source>
</evidence>
<dbReference type="InterPro" id="IPR015886">
    <property type="entry name" value="H2TH_FPG"/>
</dbReference>
<dbReference type="GO" id="GO:0006284">
    <property type="term" value="P:base-excision repair"/>
    <property type="evidence" value="ECO:0007669"/>
    <property type="project" value="InterPro"/>
</dbReference>
<accession>A0A1T4PDR3</accession>
<comment type="subunit">
    <text evidence="3 15">Monomer.</text>
</comment>
<dbReference type="SUPFAM" id="SSF57716">
    <property type="entry name" value="Glucocorticoid receptor-like (DNA-binding domain)"/>
    <property type="match status" value="1"/>
</dbReference>
<dbReference type="PROSITE" id="PS51066">
    <property type="entry name" value="ZF_FPG_2"/>
    <property type="match status" value="1"/>
</dbReference>
<evidence type="ECO:0000256" key="12">
    <source>
        <dbReference type="ARBA" id="ARBA00023268"/>
    </source>
</evidence>
<protein>
    <recommendedName>
        <fullName evidence="15">Formamidopyrimidine-DNA glycosylase</fullName>
        <shortName evidence="15">Fapy-DNA glycosylase</shortName>
        <ecNumber evidence="15">3.2.2.23</ecNumber>
    </recommendedName>
    <alternativeName>
        <fullName evidence="15">DNA-(apurinic or apyrimidinic site) lyase MutM</fullName>
        <shortName evidence="15">AP lyase MutM</shortName>
        <ecNumber evidence="15">4.2.99.18</ecNumber>
    </alternativeName>
</protein>
<evidence type="ECO:0000256" key="15">
    <source>
        <dbReference type="HAMAP-Rule" id="MF_00103"/>
    </source>
</evidence>
<dbReference type="SUPFAM" id="SSF46946">
    <property type="entry name" value="S13-like H2TH domain"/>
    <property type="match status" value="1"/>
</dbReference>
<dbReference type="PROSITE" id="PS01242">
    <property type="entry name" value="ZF_FPG_1"/>
    <property type="match status" value="1"/>
</dbReference>
<evidence type="ECO:0000256" key="2">
    <source>
        <dbReference type="ARBA" id="ARBA00009409"/>
    </source>
</evidence>
<keyword evidence="11 15" id="KW-0456">Lyase</keyword>
<dbReference type="Proteomes" id="UP000189941">
    <property type="component" value="Unassembled WGS sequence"/>
</dbReference>
<evidence type="ECO:0000256" key="4">
    <source>
        <dbReference type="ARBA" id="ARBA00022723"/>
    </source>
</evidence>
<keyword evidence="5 15" id="KW-0227">DNA damage</keyword>
<keyword evidence="12 15" id="KW-0511">Multifunctional enzyme</keyword>
<dbReference type="InterPro" id="IPR015887">
    <property type="entry name" value="DNA_glyclase_Znf_dom_DNA_BS"/>
</dbReference>
<comment type="function">
    <text evidence="15">Involved in base excision repair of DNA damaged by oxidation or by mutagenic agents. Acts as DNA glycosylase that recognizes and removes damaged bases. Has a preference for oxidized purines, such as 7,8-dihydro-8-oxoguanine (8-oxoG). Has AP (apurinic/apyrimidinic) lyase activity and introduces nicks in the DNA strand. Cleaves the DNA backbone by beta-delta elimination to generate a single-strand break at the site of the removed base with both 3'- and 5'-phosphates.</text>
</comment>
<gene>
    <name evidence="15" type="primary">mutM</name>
    <name evidence="15" type="synonym">fpg</name>
    <name evidence="18" type="ORF">SAMN02746011_02023</name>
</gene>
<dbReference type="InterPro" id="IPR010663">
    <property type="entry name" value="Znf_FPG/IleRS"/>
</dbReference>
<keyword evidence="19" id="KW-1185">Reference proteome</keyword>
<feature type="active site" description="Proton donor; for delta-elimination activity" evidence="15">
    <location>
        <position position="267"/>
    </location>
</feature>
<dbReference type="AlphaFoldDB" id="A0A1T4PDR3"/>
<evidence type="ECO:0000256" key="11">
    <source>
        <dbReference type="ARBA" id="ARBA00023239"/>
    </source>
</evidence>
<dbReference type="EC" id="4.2.99.18" evidence="15"/>
<reference evidence="19" key="1">
    <citation type="submission" date="2017-02" db="EMBL/GenBank/DDBJ databases">
        <authorList>
            <person name="Varghese N."/>
            <person name="Submissions S."/>
        </authorList>
    </citation>
    <scope>NUCLEOTIDE SEQUENCE [LARGE SCALE GENOMIC DNA]</scope>
    <source>
        <strain evidence="19">DSM 15739</strain>
    </source>
</reference>
<keyword evidence="4 15" id="KW-0479">Metal-binding</keyword>
<dbReference type="Gene3D" id="3.20.190.10">
    <property type="entry name" value="MutM-like, N-terminal"/>
    <property type="match status" value="1"/>
</dbReference>
<dbReference type="SMART" id="SM00898">
    <property type="entry name" value="Fapy_DNA_glyco"/>
    <property type="match status" value="1"/>
</dbReference>
<dbReference type="GO" id="GO:0140078">
    <property type="term" value="F:class I DNA-(apurinic or apyrimidinic site) endonuclease activity"/>
    <property type="evidence" value="ECO:0007669"/>
    <property type="project" value="UniProtKB-EC"/>
</dbReference>
<dbReference type="FunFam" id="1.10.8.50:FF:000003">
    <property type="entry name" value="Formamidopyrimidine-DNA glycosylase"/>
    <property type="match status" value="1"/>
</dbReference>
<dbReference type="InterPro" id="IPR010979">
    <property type="entry name" value="Ribosomal_uS13-like_H2TH"/>
</dbReference>
<dbReference type="HAMAP" id="MF_00103">
    <property type="entry name" value="Fapy_DNA_glycosyl"/>
    <property type="match status" value="1"/>
</dbReference>
<dbReference type="InterPro" id="IPR012319">
    <property type="entry name" value="FPG_cat"/>
</dbReference>
<evidence type="ECO:0000313" key="19">
    <source>
        <dbReference type="Proteomes" id="UP000189941"/>
    </source>
</evidence>
<evidence type="ECO:0000256" key="13">
    <source>
        <dbReference type="ARBA" id="ARBA00023295"/>
    </source>
</evidence>
<dbReference type="RefSeq" id="WP_078756659.1">
    <property type="nucleotide sequence ID" value="NZ_FUWO01000037.1"/>
</dbReference>
<feature type="binding site" evidence="15">
    <location>
        <position position="115"/>
    </location>
    <ligand>
        <name>DNA</name>
        <dbReference type="ChEBI" id="CHEBI:16991"/>
    </ligand>
</feature>
<comment type="catalytic activity">
    <reaction evidence="1 15">
        <text>Hydrolysis of DNA containing ring-opened 7-methylguanine residues, releasing 2,6-diamino-4-hydroxy-5-(N-methyl)formamidopyrimidine.</text>
        <dbReference type="EC" id="3.2.2.23"/>
    </reaction>
</comment>
<comment type="cofactor">
    <cofactor evidence="15">
        <name>Zn(2+)</name>
        <dbReference type="ChEBI" id="CHEBI:29105"/>
    </cofactor>
    <text evidence="15">Binds 1 zinc ion per subunit.</text>
</comment>
<dbReference type="EMBL" id="FUWO01000037">
    <property type="protein sequence ID" value="SJZ89511.1"/>
    <property type="molecule type" value="Genomic_DNA"/>
</dbReference>
<dbReference type="GO" id="GO:0003684">
    <property type="term" value="F:damaged DNA binding"/>
    <property type="evidence" value="ECO:0007669"/>
    <property type="project" value="InterPro"/>
</dbReference>
<keyword evidence="8 15" id="KW-0862">Zinc</keyword>
<dbReference type="Pfam" id="PF01149">
    <property type="entry name" value="Fapy_DNA_glyco"/>
    <property type="match status" value="1"/>
</dbReference>
<dbReference type="SMART" id="SM01232">
    <property type="entry name" value="H2TH"/>
    <property type="match status" value="1"/>
</dbReference>
<evidence type="ECO:0000259" key="17">
    <source>
        <dbReference type="PROSITE" id="PS51068"/>
    </source>
</evidence>
<dbReference type="Gene3D" id="1.10.8.50">
    <property type="match status" value="1"/>
</dbReference>
<dbReference type="InterPro" id="IPR035937">
    <property type="entry name" value="FPG_N"/>
</dbReference>
<feature type="domain" description="Formamidopyrimidine-DNA glycosylase catalytic" evidence="17">
    <location>
        <begin position="2"/>
        <end position="118"/>
    </location>
</feature>
<evidence type="ECO:0000256" key="7">
    <source>
        <dbReference type="ARBA" id="ARBA00022801"/>
    </source>
</evidence>
<evidence type="ECO:0000256" key="3">
    <source>
        <dbReference type="ARBA" id="ARBA00011245"/>
    </source>
</evidence>
<keyword evidence="9 15" id="KW-0238">DNA-binding</keyword>
<dbReference type="GO" id="GO:0003690">
    <property type="term" value="F:double-stranded DNA binding"/>
    <property type="evidence" value="ECO:0007669"/>
    <property type="project" value="UniProtKB-ARBA"/>
</dbReference>
<dbReference type="GO" id="GO:0034039">
    <property type="term" value="F:8-oxo-7,8-dihydroguanine DNA N-glycosylase activity"/>
    <property type="evidence" value="ECO:0007669"/>
    <property type="project" value="TreeGrafter"/>
</dbReference>
<dbReference type="GO" id="GO:0008270">
    <property type="term" value="F:zinc ion binding"/>
    <property type="evidence" value="ECO:0007669"/>
    <property type="project" value="UniProtKB-UniRule"/>
</dbReference>
<feature type="binding site" evidence="15">
    <location>
        <position position="96"/>
    </location>
    <ligand>
        <name>DNA</name>
        <dbReference type="ChEBI" id="CHEBI:16991"/>
    </ligand>
</feature>
<evidence type="ECO:0000256" key="5">
    <source>
        <dbReference type="ARBA" id="ARBA00022763"/>
    </source>
</evidence>
<keyword evidence="6 15" id="KW-0863">Zinc-finger</keyword>
<evidence type="ECO:0000313" key="18">
    <source>
        <dbReference type="EMBL" id="SJZ89511.1"/>
    </source>
</evidence>
<feature type="active site" description="Schiff-base intermediate with DNA" evidence="15">
    <location>
        <position position="2"/>
    </location>
</feature>
<evidence type="ECO:0000256" key="10">
    <source>
        <dbReference type="ARBA" id="ARBA00023204"/>
    </source>
</evidence>
<evidence type="ECO:0000259" key="16">
    <source>
        <dbReference type="PROSITE" id="PS51066"/>
    </source>
</evidence>
<organism evidence="18 19">
    <name type="scientific">Globicatella sulfidifaciens DSM 15739</name>
    <dbReference type="NCBI Taxonomy" id="1121925"/>
    <lineage>
        <taxon>Bacteria</taxon>
        <taxon>Bacillati</taxon>
        <taxon>Bacillota</taxon>
        <taxon>Bacilli</taxon>
        <taxon>Lactobacillales</taxon>
        <taxon>Aerococcaceae</taxon>
        <taxon>Globicatella</taxon>
    </lineage>
</organism>
<feature type="active site" description="Proton donor" evidence="15">
    <location>
        <position position="3"/>
    </location>
</feature>
<sequence length="284" mass="32388">MPELPEVESVRQGLIHLVQGRVIQDIVIDWERIIVTEQPLSDWSEHLKGQQINTVERRAKFLIFRFDDWTLISHLRMEGKYHFYPADEVPATKDKHTHVRFLFTDGSQLHYHDVRKFGRMELVAPESVKDYFLARKLGPEPNAEQFHLSTFKTQLSQLKKPIKPLLLDQRVVAGLGNIYADEVLFEAKIHPTRPANSLTDQEVARLYDAILNIMAAAIKAGGSSVRTYLNSLGEAGTYQEQLKVYGRPEEPCPRCGQLISKIQFAGRGTHFCSHCQPVACIKEA</sequence>
<proteinExistence type="inferred from homology"/>
<name>A0A1T4PDR3_9LACT</name>
<evidence type="ECO:0000256" key="8">
    <source>
        <dbReference type="ARBA" id="ARBA00022833"/>
    </source>
</evidence>
<dbReference type="Pfam" id="PF06827">
    <property type="entry name" value="zf-FPG_IleRS"/>
    <property type="match status" value="1"/>
</dbReference>
<keyword evidence="7 15" id="KW-0378">Hydrolase</keyword>
<feature type="domain" description="FPG-type" evidence="16">
    <location>
        <begin position="243"/>
        <end position="277"/>
    </location>
</feature>
<dbReference type="NCBIfam" id="NF002211">
    <property type="entry name" value="PRK01103.1"/>
    <property type="match status" value="1"/>
</dbReference>
<dbReference type="PROSITE" id="PS51068">
    <property type="entry name" value="FPG_CAT"/>
    <property type="match status" value="1"/>
</dbReference>
<dbReference type="EC" id="3.2.2.23" evidence="15"/>
<evidence type="ECO:0000256" key="9">
    <source>
        <dbReference type="ARBA" id="ARBA00023125"/>
    </source>
</evidence>
<keyword evidence="13 15" id="KW-0326">Glycosidase</keyword>
<dbReference type="InterPro" id="IPR020629">
    <property type="entry name" value="FPG_Glyclase"/>
</dbReference>
<dbReference type="InterPro" id="IPR000214">
    <property type="entry name" value="Znf_DNA_glyclase/AP_lyase"/>
</dbReference>
<evidence type="ECO:0000256" key="1">
    <source>
        <dbReference type="ARBA" id="ARBA00001668"/>
    </source>
</evidence>
<dbReference type="OrthoDB" id="9800855at2"/>
<comment type="similarity">
    <text evidence="2 15">Belongs to the FPG family.</text>
</comment>
<comment type="caution">
    <text evidence="15">Lacks conserved residue(s) required for the propagation of feature annotation.</text>
</comment>